<evidence type="ECO:0000256" key="1">
    <source>
        <dbReference type="SAM" id="MobiDB-lite"/>
    </source>
</evidence>
<keyword evidence="3" id="KW-1185">Reference proteome</keyword>
<reference evidence="2 3" key="1">
    <citation type="submission" date="2020-01" db="EMBL/GenBank/DDBJ databases">
        <authorList>
            <person name="Rodrigo-Torres L."/>
            <person name="Arahal R. D."/>
            <person name="Lucena T."/>
        </authorList>
    </citation>
    <scope>NUCLEOTIDE SEQUENCE [LARGE SCALE GENOMIC DNA]</scope>
    <source>
        <strain evidence="2 3">CECT 9293</strain>
    </source>
</reference>
<name>A0A6N4X6S1_9FLAO</name>
<dbReference type="AlphaFoldDB" id="A0A6N4X6S1"/>
<dbReference type="EMBL" id="CACVBR010000030">
    <property type="protein sequence ID" value="CAA7196749.1"/>
    <property type="molecule type" value="Genomic_DNA"/>
</dbReference>
<evidence type="ECO:0000313" key="3">
    <source>
        <dbReference type="Proteomes" id="UP000445144"/>
    </source>
</evidence>
<proteinExistence type="predicted"/>
<dbReference type="Proteomes" id="UP000445144">
    <property type="component" value="Unassembled WGS sequence"/>
</dbReference>
<evidence type="ECO:0000313" key="2">
    <source>
        <dbReference type="EMBL" id="CAA7196749.1"/>
    </source>
</evidence>
<feature type="region of interest" description="Disordered" evidence="1">
    <location>
        <begin position="97"/>
        <end position="156"/>
    </location>
</feature>
<gene>
    <name evidence="2" type="ORF">CHRY9293_02824</name>
</gene>
<dbReference type="RefSeq" id="WP_162033518.1">
    <property type="nucleotide sequence ID" value="NZ_CACVBR010000030.1"/>
</dbReference>
<organism evidence="2 3">
    <name type="scientific">Chryseobacterium potabilaquae</name>
    <dbReference type="NCBI Taxonomy" id="2675057"/>
    <lineage>
        <taxon>Bacteria</taxon>
        <taxon>Pseudomonadati</taxon>
        <taxon>Bacteroidota</taxon>
        <taxon>Flavobacteriia</taxon>
        <taxon>Flavobacteriales</taxon>
        <taxon>Weeksellaceae</taxon>
        <taxon>Chryseobacterium group</taxon>
        <taxon>Chryseobacterium</taxon>
    </lineage>
</organism>
<accession>A0A6N4X6S1</accession>
<protein>
    <submittedName>
        <fullName evidence="2">Uncharacterized protein</fullName>
    </submittedName>
</protein>
<sequence>MDHLERFKPENLTREAIDEINAMPLEELIKLEDIPGVLLIRDKASTHKHYTGQSTYKNLAVLHKLGFKKRYEVVGTYPSPMRSITLPEENFTKEDFIAPEKQIVNQEGEDSGETSGEHAIEESEEPVSDISDADNTNTEEKITKAQPIESKARKTK</sequence>